<dbReference type="GO" id="GO:0032543">
    <property type="term" value="P:mitochondrial translation"/>
    <property type="evidence" value="ECO:0007669"/>
    <property type="project" value="InterPro"/>
</dbReference>
<dbReference type="PANTHER" id="PTHR28160:SF1">
    <property type="entry name" value="LARGE RIBOSOMAL SUBUNIT PROTEIN ML57"/>
    <property type="match status" value="1"/>
</dbReference>
<dbReference type="Proteomes" id="UP000698800">
    <property type="component" value="Unassembled WGS sequence"/>
</dbReference>
<evidence type="ECO:0000313" key="2">
    <source>
        <dbReference type="EMBL" id="KAH0542290.1"/>
    </source>
</evidence>
<organism evidence="2 3">
    <name type="scientific">Glutinoglossum americanum</name>
    <dbReference type="NCBI Taxonomy" id="1670608"/>
    <lineage>
        <taxon>Eukaryota</taxon>
        <taxon>Fungi</taxon>
        <taxon>Dikarya</taxon>
        <taxon>Ascomycota</taxon>
        <taxon>Pezizomycotina</taxon>
        <taxon>Geoglossomycetes</taxon>
        <taxon>Geoglossales</taxon>
        <taxon>Geoglossaceae</taxon>
        <taxon>Glutinoglossum</taxon>
    </lineage>
</organism>
<protein>
    <recommendedName>
        <fullName evidence="1">RNase III domain-containing protein</fullName>
    </recommendedName>
</protein>
<accession>A0A9P8IBB0</accession>
<sequence length="174" mass="18819">MYNLFLGPGGDKWLSIEVKWLAVTHKSFDHGRRGFNDRMAFLGKRIVQLHTTLAIINSPTSTSQKISATALTDIAERTPFTHPALVGLDNLSTTKVDEILDKKRLAQLANRYGLSSVIRWKPKKADNLAGSGIETVVTEALYAIVGAVALSKGGAVAATIVRERILQPLGLVVG</sequence>
<proteinExistence type="predicted"/>
<keyword evidence="3" id="KW-1185">Reference proteome</keyword>
<dbReference type="GO" id="GO:0004525">
    <property type="term" value="F:ribonuclease III activity"/>
    <property type="evidence" value="ECO:0007669"/>
    <property type="project" value="InterPro"/>
</dbReference>
<reference evidence="2" key="1">
    <citation type="submission" date="2021-03" db="EMBL/GenBank/DDBJ databases">
        <title>Comparative genomics and phylogenomic investigation of the class Geoglossomycetes provide insights into ecological specialization and systematics.</title>
        <authorList>
            <person name="Melie T."/>
            <person name="Pirro S."/>
            <person name="Miller A.N."/>
            <person name="Quandt A."/>
        </authorList>
    </citation>
    <scope>NUCLEOTIDE SEQUENCE</scope>
    <source>
        <strain evidence="2">GBOQ0MN5Z8</strain>
    </source>
</reference>
<dbReference type="InterPro" id="IPR000999">
    <property type="entry name" value="RNase_III_dom"/>
</dbReference>
<gene>
    <name evidence="2" type="ORF">FGG08_003317</name>
</gene>
<name>A0A9P8IBB0_9PEZI</name>
<dbReference type="InterPro" id="IPR040030">
    <property type="entry name" value="Ribosomal_mL57"/>
</dbReference>
<evidence type="ECO:0000259" key="1">
    <source>
        <dbReference type="Pfam" id="PF14622"/>
    </source>
</evidence>
<evidence type="ECO:0000313" key="3">
    <source>
        <dbReference type="Proteomes" id="UP000698800"/>
    </source>
</evidence>
<dbReference type="OrthoDB" id="2281895at2759"/>
<dbReference type="InterPro" id="IPR036389">
    <property type="entry name" value="RNase_III_sf"/>
</dbReference>
<feature type="domain" description="RNase III" evidence="1">
    <location>
        <begin position="17"/>
        <end position="168"/>
    </location>
</feature>
<dbReference type="Gene3D" id="1.10.1520.10">
    <property type="entry name" value="Ribonuclease III domain"/>
    <property type="match status" value="1"/>
</dbReference>
<comment type="caution">
    <text evidence="2">The sequence shown here is derived from an EMBL/GenBank/DDBJ whole genome shotgun (WGS) entry which is preliminary data.</text>
</comment>
<dbReference type="SUPFAM" id="SSF69065">
    <property type="entry name" value="RNase III domain-like"/>
    <property type="match status" value="1"/>
</dbReference>
<dbReference type="GO" id="GO:0006396">
    <property type="term" value="P:RNA processing"/>
    <property type="evidence" value="ECO:0007669"/>
    <property type="project" value="InterPro"/>
</dbReference>
<dbReference type="Pfam" id="PF14622">
    <property type="entry name" value="Ribonucleas_3_3"/>
    <property type="match status" value="1"/>
</dbReference>
<dbReference type="GO" id="GO:0005762">
    <property type="term" value="C:mitochondrial large ribosomal subunit"/>
    <property type="evidence" value="ECO:0007669"/>
    <property type="project" value="InterPro"/>
</dbReference>
<dbReference type="PANTHER" id="PTHR28160">
    <property type="entry name" value="54S RIBOSOMAL PROTEIN L15, MITOCHONDRIAL"/>
    <property type="match status" value="1"/>
</dbReference>
<dbReference type="FunFam" id="1.10.1520.10:FF:000018">
    <property type="entry name" value="RNase III domain protein"/>
    <property type="match status" value="1"/>
</dbReference>
<dbReference type="EMBL" id="JAGHQL010000057">
    <property type="protein sequence ID" value="KAH0542290.1"/>
    <property type="molecule type" value="Genomic_DNA"/>
</dbReference>
<dbReference type="GO" id="GO:0003735">
    <property type="term" value="F:structural constituent of ribosome"/>
    <property type="evidence" value="ECO:0007669"/>
    <property type="project" value="InterPro"/>
</dbReference>
<dbReference type="AlphaFoldDB" id="A0A9P8IBB0"/>